<dbReference type="EMBL" id="JACIJM010000014">
    <property type="protein sequence ID" value="MBB5723795.1"/>
    <property type="molecule type" value="Genomic_DNA"/>
</dbReference>
<dbReference type="Proteomes" id="UP000535415">
    <property type="component" value="Unassembled WGS sequence"/>
</dbReference>
<protein>
    <submittedName>
        <fullName evidence="1">Uncharacterized protein</fullName>
    </submittedName>
</protein>
<organism evidence="1 2">
    <name type="scientific">Yoonia ponticola</name>
    <dbReference type="NCBI Taxonomy" id="1524255"/>
    <lineage>
        <taxon>Bacteria</taxon>
        <taxon>Pseudomonadati</taxon>
        <taxon>Pseudomonadota</taxon>
        <taxon>Alphaproteobacteria</taxon>
        <taxon>Rhodobacterales</taxon>
        <taxon>Paracoccaceae</taxon>
        <taxon>Yoonia</taxon>
    </lineage>
</organism>
<name>A0A7W9BNS5_9RHOB</name>
<proteinExistence type="predicted"/>
<dbReference type="AlphaFoldDB" id="A0A7W9BNS5"/>
<sequence>MAKTILVMTVGDIEISFPSQKWQELQKFSDVPTQGRSKKTLRQPKPYAFLGIRPLARVPKDRACAYPTAKPPTIRSPEAPEKV</sequence>
<accession>A0A7W9BNS5</accession>
<keyword evidence="2" id="KW-1185">Reference proteome</keyword>
<evidence type="ECO:0000313" key="1">
    <source>
        <dbReference type="EMBL" id="MBB5723795.1"/>
    </source>
</evidence>
<comment type="caution">
    <text evidence="1">The sequence shown here is derived from an EMBL/GenBank/DDBJ whole genome shotgun (WGS) entry which is preliminary data.</text>
</comment>
<dbReference type="RefSeq" id="WP_162655213.1">
    <property type="nucleotide sequence ID" value="NZ_JACIJM010000014.1"/>
</dbReference>
<gene>
    <name evidence="1" type="ORF">FHS72_003440</name>
</gene>
<evidence type="ECO:0000313" key="2">
    <source>
        <dbReference type="Proteomes" id="UP000535415"/>
    </source>
</evidence>
<reference evidence="1 2" key="1">
    <citation type="submission" date="2020-08" db="EMBL/GenBank/DDBJ databases">
        <title>Genomic Encyclopedia of Type Strains, Phase IV (KMG-IV): sequencing the most valuable type-strain genomes for metagenomic binning, comparative biology and taxonomic classification.</title>
        <authorList>
            <person name="Goeker M."/>
        </authorList>
    </citation>
    <scope>NUCLEOTIDE SEQUENCE [LARGE SCALE GENOMIC DNA]</scope>
    <source>
        <strain evidence="1 2">DSM 101064</strain>
    </source>
</reference>